<evidence type="ECO:0000313" key="2">
    <source>
        <dbReference type="EMBL" id="KAK9099186.1"/>
    </source>
</evidence>
<comment type="caution">
    <text evidence="2">The sequence shown here is derived from an EMBL/GenBank/DDBJ whole genome shotgun (WGS) entry which is preliminary data.</text>
</comment>
<keyword evidence="3" id="KW-1185">Reference proteome</keyword>
<proteinExistence type="predicted"/>
<organism evidence="2 3">
    <name type="scientific">Stephania yunnanensis</name>
    <dbReference type="NCBI Taxonomy" id="152371"/>
    <lineage>
        <taxon>Eukaryota</taxon>
        <taxon>Viridiplantae</taxon>
        <taxon>Streptophyta</taxon>
        <taxon>Embryophyta</taxon>
        <taxon>Tracheophyta</taxon>
        <taxon>Spermatophyta</taxon>
        <taxon>Magnoliopsida</taxon>
        <taxon>Ranunculales</taxon>
        <taxon>Menispermaceae</taxon>
        <taxon>Menispermoideae</taxon>
        <taxon>Cissampelideae</taxon>
        <taxon>Stephania</taxon>
    </lineage>
</organism>
<protein>
    <submittedName>
        <fullName evidence="2">Uncharacterized protein</fullName>
    </submittedName>
</protein>
<dbReference type="EMBL" id="JBBNAF010000011">
    <property type="protein sequence ID" value="KAK9099186.1"/>
    <property type="molecule type" value="Genomic_DNA"/>
</dbReference>
<dbReference type="Proteomes" id="UP001420932">
    <property type="component" value="Unassembled WGS sequence"/>
</dbReference>
<accession>A0AAP0ET41</accession>
<feature type="compositionally biased region" description="Basic and acidic residues" evidence="1">
    <location>
        <begin position="41"/>
        <end position="60"/>
    </location>
</feature>
<dbReference type="AlphaFoldDB" id="A0AAP0ET41"/>
<feature type="region of interest" description="Disordered" evidence="1">
    <location>
        <begin position="38"/>
        <end position="68"/>
    </location>
</feature>
<evidence type="ECO:0000256" key="1">
    <source>
        <dbReference type="SAM" id="MobiDB-lite"/>
    </source>
</evidence>
<sequence>MKFFMQQLNRSAVQCWTIAAKFMQLNIQGLRFFNSNQKGGFGDRMRTNPKEHPKAAREEGVLLDVQAQ</sequence>
<reference evidence="2 3" key="1">
    <citation type="submission" date="2024-01" db="EMBL/GenBank/DDBJ databases">
        <title>Genome assemblies of Stephania.</title>
        <authorList>
            <person name="Yang L."/>
        </authorList>
    </citation>
    <scope>NUCLEOTIDE SEQUENCE [LARGE SCALE GENOMIC DNA]</scope>
    <source>
        <strain evidence="2">YNDBR</strain>
        <tissue evidence="2">Leaf</tissue>
    </source>
</reference>
<evidence type="ECO:0000313" key="3">
    <source>
        <dbReference type="Proteomes" id="UP001420932"/>
    </source>
</evidence>
<name>A0AAP0ET41_9MAGN</name>
<gene>
    <name evidence="2" type="ORF">Syun_026231</name>
</gene>